<dbReference type="EMBL" id="QGTD01000004">
    <property type="protein sequence ID" value="PWU69708.1"/>
    <property type="molecule type" value="Genomic_DNA"/>
</dbReference>
<organism evidence="1 2">
    <name type="scientific">Gracilibacillus dipsosauri</name>
    <dbReference type="NCBI Taxonomy" id="178340"/>
    <lineage>
        <taxon>Bacteria</taxon>
        <taxon>Bacillati</taxon>
        <taxon>Bacillota</taxon>
        <taxon>Bacilli</taxon>
        <taxon>Bacillales</taxon>
        <taxon>Bacillaceae</taxon>
        <taxon>Gracilibacillus</taxon>
    </lineage>
</organism>
<dbReference type="RefSeq" id="WP_054788276.1">
    <property type="nucleotide sequence ID" value="NZ_JAJUIE010000003.1"/>
</dbReference>
<evidence type="ECO:0000313" key="2">
    <source>
        <dbReference type="Proteomes" id="UP000245624"/>
    </source>
</evidence>
<dbReference type="AlphaFoldDB" id="A0A317L478"/>
<comment type="caution">
    <text evidence="1">The sequence shown here is derived from an EMBL/GenBank/DDBJ whole genome shotgun (WGS) entry which is preliminary data.</text>
</comment>
<name>A0A317L478_9BACI</name>
<proteinExistence type="predicted"/>
<reference evidence="1 2" key="1">
    <citation type="submission" date="2018-05" db="EMBL/GenBank/DDBJ databases">
        <title>Genomic analysis of Gracilibacillus dipsosauri DD1 reveals novel features of a salt-tolerant amylase.</title>
        <authorList>
            <person name="Deutch C.E."/>
            <person name="Yang S."/>
        </authorList>
    </citation>
    <scope>NUCLEOTIDE SEQUENCE [LARGE SCALE GENOMIC DNA]</scope>
    <source>
        <strain evidence="1 2">DD1</strain>
    </source>
</reference>
<keyword evidence="2" id="KW-1185">Reference proteome</keyword>
<sequence>MYKTIQAFFKTENDAEAVKALLNKLKTNDLRVDQLPEEGIGSIFLVPLTYGGNNSTGTGTGSPTGAAGGVIAAAEQSNDDSAREHVLEAKVEEEDLQEALKIIMENDGHVDRDSVDF</sequence>
<evidence type="ECO:0000313" key="1">
    <source>
        <dbReference type="EMBL" id="PWU69708.1"/>
    </source>
</evidence>
<gene>
    <name evidence="1" type="ORF">DLJ74_01920</name>
</gene>
<protein>
    <submittedName>
        <fullName evidence="1">Uncharacterized protein</fullName>
    </submittedName>
</protein>
<dbReference type="Proteomes" id="UP000245624">
    <property type="component" value="Unassembled WGS sequence"/>
</dbReference>
<accession>A0A317L478</accession>
<dbReference type="OrthoDB" id="2607182at2"/>